<protein>
    <submittedName>
        <fullName evidence="4">LuxR C-terminal-related transcriptional regulator</fullName>
    </submittedName>
</protein>
<sequence>MKELLKEYEECLTNTRFQVKNIDVESTIIKAALQNARGRKVTKLRDELKALTDEKGILNSIISDLTFTIDWLKTGRQPGARRGIERTAAYDREKPFDPAVLERHFSTRQAETPWDRERTKEIVWTKRDALIMQMVLHKLSDRDRDILLMYEGGKSQYEIAELLDMKRSTVQKAIRSAKKKIIDIKYKEHV</sequence>
<dbReference type="GO" id="GO:0006352">
    <property type="term" value="P:DNA-templated transcription initiation"/>
    <property type="evidence" value="ECO:0007669"/>
    <property type="project" value="InterPro"/>
</dbReference>
<evidence type="ECO:0000256" key="1">
    <source>
        <dbReference type="ARBA" id="ARBA00023015"/>
    </source>
</evidence>
<accession>A0A921G1K6</accession>
<dbReference type="EMBL" id="DYWT01000217">
    <property type="protein sequence ID" value="HJF32807.1"/>
    <property type="molecule type" value="Genomic_DNA"/>
</dbReference>
<dbReference type="Gene3D" id="1.10.10.10">
    <property type="entry name" value="Winged helix-like DNA-binding domain superfamily/Winged helix DNA-binding domain"/>
    <property type="match status" value="1"/>
</dbReference>
<dbReference type="Pfam" id="PF08281">
    <property type="entry name" value="Sigma70_r4_2"/>
    <property type="match status" value="1"/>
</dbReference>
<evidence type="ECO:0000313" key="5">
    <source>
        <dbReference type="Proteomes" id="UP000698173"/>
    </source>
</evidence>
<evidence type="ECO:0000259" key="3">
    <source>
        <dbReference type="Pfam" id="PF08281"/>
    </source>
</evidence>
<organism evidence="4 5">
    <name type="scientific">Sporosarcina psychrophila</name>
    <name type="common">Bacillus psychrophilus</name>
    <dbReference type="NCBI Taxonomy" id="1476"/>
    <lineage>
        <taxon>Bacteria</taxon>
        <taxon>Bacillati</taxon>
        <taxon>Bacillota</taxon>
        <taxon>Bacilli</taxon>
        <taxon>Bacillales</taxon>
        <taxon>Caryophanaceae</taxon>
        <taxon>Sporosarcina</taxon>
    </lineage>
</organism>
<comment type="caution">
    <text evidence="4">The sequence shown here is derived from an EMBL/GenBank/DDBJ whole genome shotgun (WGS) entry which is preliminary data.</text>
</comment>
<dbReference type="InterPro" id="IPR013249">
    <property type="entry name" value="RNA_pol_sigma70_r4_t2"/>
</dbReference>
<dbReference type="PRINTS" id="PR00038">
    <property type="entry name" value="HTHLUXR"/>
</dbReference>
<dbReference type="InterPro" id="IPR000792">
    <property type="entry name" value="Tscrpt_reg_LuxR_C"/>
</dbReference>
<reference evidence="4" key="2">
    <citation type="submission" date="2021-09" db="EMBL/GenBank/DDBJ databases">
        <authorList>
            <person name="Gilroy R."/>
        </authorList>
    </citation>
    <scope>NUCLEOTIDE SEQUENCE</scope>
    <source>
        <strain evidence="4">CHK171-7178</strain>
    </source>
</reference>
<evidence type="ECO:0000313" key="4">
    <source>
        <dbReference type="EMBL" id="HJF32807.1"/>
    </source>
</evidence>
<dbReference type="AlphaFoldDB" id="A0A921G1K6"/>
<dbReference type="InterPro" id="IPR036388">
    <property type="entry name" value="WH-like_DNA-bd_sf"/>
</dbReference>
<dbReference type="SUPFAM" id="SSF46894">
    <property type="entry name" value="C-terminal effector domain of the bipartite response regulators"/>
    <property type="match status" value="1"/>
</dbReference>
<reference evidence="4" key="1">
    <citation type="journal article" date="2021" name="PeerJ">
        <title>Extensive microbial diversity within the chicken gut microbiome revealed by metagenomics and culture.</title>
        <authorList>
            <person name="Gilroy R."/>
            <person name="Ravi A."/>
            <person name="Getino M."/>
            <person name="Pursley I."/>
            <person name="Horton D.L."/>
            <person name="Alikhan N.F."/>
            <person name="Baker D."/>
            <person name="Gharbi K."/>
            <person name="Hall N."/>
            <person name="Watson M."/>
            <person name="Adriaenssens E.M."/>
            <person name="Foster-Nyarko E."/>
            <person name="Jarju S."/>
            <person name="Secka A."/>
            <person name="Antonio M."/>
            <person name="Oren A."/>
            <person name="Chaudhuri R.R."/>
            <person name="La Ragione R."/>
            <person name="Hildebrand F."/>
            <person name="Pallen M.J."/>
        </authorList>
    </citation>
    <scope>NUCLEOTIDE SEQUENCE</scope>
    <source>
        <strain evidence="4">CHK171-7178</strain>
    </source>
</reference>
<proteinExistence type="predicted"/>
<keyword evidence="1" id="KW-0805">Transcription regulation</keyword>
<dbReference type="GO" id="GO:0003677">
    <property type="term" value="F:DNA binding"/>
    <property type="evidence" value="ECO:0007669"/>
    <property type="project" value="InterPro"/>
</dbReference>
<feature type="domain" description="RNA polymerase sigma factor 70 region 4 type 2" evidence="3">
    <location>
        <begin position="131"/>
        <end position="181"/>
    </location>
</feature>
<evidence type="ECO:0000256" key="2">
    <source>
        <dbReference type="ARBA" id="ARBA00023163"/>
    </source>
</evidence>
<gene>
    <name evidence="4" type="ORF">K8V56_13675</name>
</gene>
<dbReference type="InterPro" id="IPR016032">
    <property type="entry name" value="Sig_transdc_resp-reg_C-effctor"/>
</dbReference>
<dbReference type="GO" id="GO:0016987">
    <property type="term" value="F:sigma factor activity"/>
    <property type="evidence" value="ECO:0007669"/>
    <property type="project" value="InterPro"/>
</dbReference>
<name>A0A921G1K6_SPOPS</name>
<dbReference type="Proteomes" id="UP000698173">
    <property type="component" value="Unassembled WGS sequence"/>
</dbReference>
<keyword evidence="2" id="KW-0804">Transcription</keyword>